<name>A0A843WWM5_COLES</name>
<reference evidence="1" key="1">
    <citation type="submission" date="2017-07" db="EMBL/GenBank/DDBJ databases">
        <title>Taro Niue Genome Assembly and Annotation.</title>
        <authorList>
            <person name="Atibalentja N."/>
            <person name="Keating K."/>
            <person name="Fields C.J."/>
        </authorList>
    </citation>
    <scope>NUCLEOTIDE SEQUENCE</scope>
    <source>
        <strain evidence="1">Niue_2</strain>
        <tissue evidence="1">Leaf</tissue>
    </source>
</reference>
<accession>A0A843WWM5</accession>
<evidence type="ECO:0000313" key="2">
    <source>
        <dbReference type="Proteomes" id="UP000652761"/>
    </source>
</evidence>
<evidence type="ECO:0000313" key="1">
    <source>
        <dbReference type="EMBL" id="MQM12356.1"/>
    </source>
</evidence>
<proteinExistence type="predicted"/>
<evidence type="ECO:0008006" key="3">
    <source>
        <dbReference type="Google" id="ProtNLM"/>
    </source>
</evidence>
<comment type="caution">
    <text evidence="1">The sequence shown here is derived from an EMBL/GenBank/DDBJ whole genome shotgun (WGS) entry which is preliminary data.</text>
</comment>
<protein>
    <recommendedName>
        <fullName evidence="3">Retrotransposon gag domain-containing protein</fullName>
    </recommendedName>
</protein>
<keyword evidence="2" id="KW-1185">Reference proteome</keyword>
<dbReference type="EMBL" id="NMUH01005283">
    <property type="protein sequence ID" value="MQM12356.1"/>
    <property type="molecule type" value="Genomic_DNA"/>
</dbReference>
<dbReference type="Proteomes" id="UP000652761">
    <property type="component" value="Unassembled WGS sequence"/>
</dbReference>
<dbReference type="OrthoDB" id="786614at2759"/>
<dbReference type="AlphaFoldDB" id="A0A843WWM5"/>
<sequence length="163" mass="18941">MSKPQLSFPCHNRTPKTHICLNTLHQTLGDEFTSCWGRVEEFLVAGEQEIAHTKPFFFPFLSAVTCTNRPLEVDQRSPDPDEAENWQEKIERIFQVMQCTNREKVVLATFQFTKDARAWWKATSAHLPNVGELEWAGFLEIFRGKYFSERVKEKKAAEFATLK</sequence>
<organism evidence="1 2">
    <name type="scientific">Colocasia esculenta</name>
    <name type="common">Wild taro</name>
    <name type="synonym">Arum esculentum</name>
    <dbReference type="NCBI Taxonomy" id="4460"/>
    <lineage>
        <taxon>Eukaryota</taxon>
        <taxon>Viridiplantae</taxon>
        <taxon>Streptophyta</taxon>
        <taxon>Embryophyta</taxon>
        <taxon>Tracheophyta</taxon>
        <taxon>Spermatophyta</taxon>
        <taxon>Magnoliopsida</taxon>
        <taxon>Liliopsida</taxon>
        <taxon>Araceae</taxon>
        <taxon>Aroideae</taxon>
        <taxon>Colocasieae</taxon>
        <taxon>Colocasia</taxon>
    </lineage>
</organism>
<gene>
    <name evidence="1" type="ORF">Taro_045273</name>
</gene>